<dbReference type="InterPro" id="IPR007235">
    <property type="entry name" value="Glyco_trans_28_C"/>
</dbReference>
<dbReference type="GO" id="GO:0016020">
    <property type="term" value="C:membrane"/>
    <property type="evidence" value="ECO:0007669"/>
    <property type="project" value="UniProtKB-SubCell"/>
</dbReference>
<accession>A0A2T4Z3K1</accession>
<comment type="similarity">
    <text evidence="2">Belongs to the glycosyltransferase 28 family.</text>
</comment>
<evidence type="ECO:0000313" key="8">
    <source>
        <dbReference type="Proteomes" id="UP000241639"/>
    </source>
</evidence>
<keyword evidence="4 7" id="KW-0808">Transferase</keyword>
<proteinExistence type="inferred from homology"/>
<organism evidence="7 8">
    <name type="scientific">Desmospora activa DSM 45169</name>
    <dbReference type="NCBI Taxonomy" id="1121389"/>
    <lineage>
        <taxon>Bacteria</taxon>
        <taxon>Bacillati</taxon>
        <taxon>Bacillota</taxon>
        <taxon>Bacilli</taxon>
        <taxon>Bacillales</taxon>
        <taxon>Thermoactinomycetaceae</taxon>
        <taxon>Desmospora</taxon>
    </lineage>
</organism>
<evidence type="ECO:0000256" key="2">
    <source>
        <dbReference type="ARBA" id="ARBA00006962"/>
    </source>
</evidence>
<dbReference type="PANTHER" id="PTHR43025">
    <property type="entry name" value="MONOGALACTOSYLDIACYLGLYCEROL SYNTHASE"/>
    <property type="match status" value="1"/>
</dbReference>
<gene>
    <name evidence="7" type="ORF">C8J48_2789</name>
</gene>
<comment type="caution">
    <text evidence="7">The sequence shown here is derived from an EMBL/GenBank/DDBJ whole genome shotgun (WGS) entry which is preliminary data.</text>
</comment>
<dbReference type="Pfam" id="PF06925">
    <property type="entry name" value="MGDG_synth"/>
    <property type="match status" value="1"/>
</dbReference>
<dbReference type="Gene3D" id="3.40.50.2000">
    <property type="entry name" value="Glycogen Phosphorylase B"/>
    <property type="match status" value="1"/>
</dbReference>
<dbReference type="InterPro" id="IPR050519">
    <property type="entry name" value="Glycosyltransf_28_UgtP"/>
</dbReference>
<evidence type="ECO:0000313" key="7">
    <source>
        <dbReference type="EMBL" id="PTM56467.1"/>
    </source>
</evidence>
<dbReference type="AlphaFoldDB" id="A0A2T4Z3K1"/>
<evidence type="ECO:0000256" key="3">
    <source>
        <dbReference type="ARBA" id="ARBA00022676"/>
    </source>
</evidence>
<feature type="domain" description="Glycosyl transferase family 28 C-terminal" evidence="5">
    <location>
        <begin position="228"/>
        <end position="323"/>
    </location>
</feature>
<dbReference type="EMBL" id="PZZP01000002">
    <property type="protein sequence ID" value="PTM56467.1"/>
    <property type="molecule type" value="Genomic_DNA"/>
</dbReference>
<sequence length="401" mass="45193">MDRMAWSSSGLTELKNWTPKTAWNGNRNVLLVSESFGAGHTRAAQALARGIKLADEEVQVQLVELGRELRPQVNQALVYSYLGMIQKAPGLWRRMYGKHHSRAFPRWIQWCLYQALYSRLADYIADFRPGVIVATHPFASSGVARLKKEGLPVRLCTLITDFCAHGSWVSPEVDLYLAPHNGVKEQLIALGVERNKIAVTGIPTEDHFWKKQSKEEARIKLGIYHMPTVLIMGGGFGLGRTEELVATVADKRENLQIIVCTGHNHRLRQALSRQPELNHPHIRITGFTRDMADWMDAADVLLTKPGGMTLTEAIAKGKPLLLFGTIPGQEEGNERFMVDRGLAHQAADEEEVLAWLAHWLEHPECLEPMRQRMLAWRWNIHPSKSVEAVLGQMATRVIQSE</sequence>
<evidence type="ECO:0000259" key="6">
    <source>
        <dbReference type="Pfam" id="PF06925"/>
    </source>
</evidence>
<keyword evidence="8" id="KW-1185">Reference proteome</keyword>
<evidence type="ECO:0000256" key="1">
    <source>
        <dbReference type="ARBA" id="ARBA00004370"/>
    </source>
</evidence>
<dbReference type="GO" id="GO:0009247">
    <property type="term" value="P:glycolipid biosynthetic process"/>
    <property type="evidence" value="ECO:0007669"/>
    <property type="project" value="InterPro"/>
</dbReference>
<keyword evidence="3" id="KW-0328">Glycosyltransferase</keyword>
<dbReference type="PANTHER" id="PTHR43025:SF3">
    <property type="entry name" value="MONOGALACTOSYLDIACYLGLYCEROL SYNTHASE 1, CHLOROPLASTIC"/>
    <property type="match status" value="1"/>
</dbReference>
<evidence type="ECO:0000259" key="5">
    <source>
        <dbReference type="Pfam" id="PF04101"/>
    </source>
</evidence>
<evidence type="ECO:0000256" key="4">
    <source>
        <dbReference type="ARBA" id="ARBA00022679"/>
    </source>
</evidence>
<name>A0A2T4Z3K1_9BACL</name>
<comment type="subcellular location">
    <subcellularLocation>
        <location evidence="1">Membrane</location>
    </subcellularLocation>
</comment>
<reference evidence="7 8" key="1">
    <citation type="submission" date="2018-04" db="EMBL/GenBank/DDBJ databases">
        <title>Genomic Encyclopedia of Archaeal and Bacterial Type Strains, Phase II (KMG-II): from individual species to whole genera.</title>
        <authorList>
            <person name="Goeker M."/>
        </authorList>
    </citation>
    <scope>NUCLEOTIDE SEQUENCE [LARGE SCALE GENOMIC DNA]</scope>
    <source>
        <strain evidence="7 8">DSM 45169</strain>
    </source>
</reference>
<dbReference type="Pfam" id="PF04101">
    <property type="entry name" value="Glyco_tran_28_C"/>
    <property type="match status" value="1"/>
</dbReference>
<feature type="domain" description="Diacylglycerol glucosyltransferase N-terminal" evidence="6">
    <location>
        <begin position="40"/>
        <end position="203"/>
    </location>
</feature>
<protein>
    <submittedName>
        <fullName evidence="7">Processive 1,2-diacylglycerol beta-glucosyltransferase</fullName>
    </submittedName>
</protein>
<dbReference type="GO" id="GO:0016758">
    <property type="term" value="F:hexosyltransferase activity"/>
    <property type="evidence" value="ECO:0007669"/>
    <property type="project" value="InterPro"/>
</dbReference>
<dbReference type="Proteomes" id="UP000241639">
    <property type="component" value="Unassembled WGS sequence"/>
</dbReference>
<dbReference type="InterPro" id="IPR009695">
    <property type="entry name" value="Diacylglyc_glucosyltr_N"/>
</dbReference>
<dbReference type="SUPFAM" id="SSF53756">
    <property type="entry name" value="UDP-Glycosyltransferase/glycogen phosphorylase"/>
    <property type="match status" value="1"/>
</dbReference>